<feature type="compositionally biased region" description="Basic and acidic residues" evidence="9">
    <location>
        <begin position="249"/>
        <end position="307"/>
    </location>
</feature>
<evidence type="ECO:0000256" key="5">
    <source>
        <dbReference type="ARBA" id="ARBA00019827"/>
    </source>
</evidence>
<evidence type="ECO:0000256" key="7">
    <source>
        <dbReference type="ARBA" id="ARBA00023054"/>
    </source>
</evidence>
<protein>
    <recommendedName>
        <fullName evidence="4">rRNA-processing protein EFG1</fullName>
    </recommendedName>
    <alternativeName>
        <fullName evidence="5">rRNA-processing protein efg1</fullName>
    </alternativeName>
</protein>
<dbReference type="GO" id="GO:0030688">
    <property type="term" value="C:preribosome, small subunit precursor"/>
    <property type="evidence" value="ECO:0007669"/>
    <property type="project" value="TreeGrafter"/>
</dbReference>
<name>A0A2I1CKQ2_ASPN1</name>
<evidence type="ECO:0000256" key="9">
    <source>
        <dbReference type="SAM" id="MobiDB-lite"/>
    </source>
</evidence>
<comment type="subcellular location">
    <subcellularLocation>
        <location evidence="2">Nucleus</location>
        <location evidence="2">Nucleolus</location>
    </subcellularLocation>
</comment>
<organism evidence="10 11">
    <name type="scientific">Aspergillus novofumigatus (strain IBT 16806)</name>
    <dbReference type="NCBI Taxonomy" id="1392255"/>
    <lineage>
        <taxon>Eukaryota</taxon>
        <taxon>Fungi</taxon>
        <taxon>Dikarya</taxon>
        <taxon>Ascomycota</taxon>
        <taxon>Pezizomycotina</taxon>
        <taxon>Eurotiomycetes</taxon>
        <taxon>Eurotiomycetidae</taxon>
        <taxon>Eurotiales</taxon>
        <taxon>Aspergillaceae</taxon>
        <taxon>Aspergillus</taxon>
        <taxon>Aspergillus subgen. Fumigati</taxon>
    </lineage>
</organism>
<dbReference type="EMBL" id="MSZS01000001">
    <property type="protein sequence ID" value="PKX98202.1"/>
    <property type="molecule type" value="Genomic_DNA"/>
</dbReference>
<accession>A0A2I1CKQ2</accession>
<evidence type="ECO:0000256" key="6">
    <source>
        <dbReference type="ARBA" id="ARBA00022552"/>
    </source>
</evidence>
<dbReference type="OrthoDB" id="47732at2759"/>
<gene>
    <name evidence="10" type="ORF">P174DRAFT_455954</name>
</gene>
<dbReference type="RefSeq" id="XP_024686797.1">
    <property type="nucleotide sequence ID" value="XM_024829380.1"/>
</dbReference>
<dbReference type="AlphaFoldDB" id="A0A2I1CKQ2"/>
<dbReference type="OMA" id="KCMEEGT"/>
<dbReference type="GeneID" id="36536706"/>
<feature type="region of interest" description="Disordered" evidence="9">
    <location>
        <begin position="249"/>
        <end position="337"/>
    </location>
</feature>
<keyword evidence="11" id="KW-1185">Reference proteome</keyword>
<evidence type="ECO:0000256" key="2">
    <source>
        <dbReference type="ARBA" id="ARBA00004604"/>
    </source>
</evidence>
<comment type="function">
    <text evidence="1">Involved in rRNA processing.</text>
</comment>
<evidence type="ECO:0000256" key="8">
    <source>
        <dbReference type="ARBA" id="ARBA00023242"/>
    </source>
</evidence>
<feature type="region of interest" description="Disordered" evidence="9">
    <location>
        <begin position="1"/>
        <end position="52"/>
    </location>
</feature>
<dbReference type="InterPro" id="IPR050786">
    <property type="entry name" value="EFG1_rRNA-proc"/>
</dbReference>
<proteinExistence type="inferred from homology"/>
<dbReference type="GO" id="GO:0000462">
    <property type="term" value="P:maturation of SSU-rRNA from tricistronic rRNA transcript (SSU-rRNA, 5.8S rRNA, LSU-rRNA)"/>
    <property type="evidence" value="ECO:0007669"/>
    <property type="project" value="TreeGrafter"/>
</dbReference>
<dbReference type="InterPro" id="IPR019310">
    <property type="entry name" value="Efg1"/>
</dbReference>
<dbReference type="Proteomes" id="UP000234474">
    <property type="component" value="Unassembled WGS sequence"/>
</dbReference>
<keyword evidence="8" id="KW-0539">Nucleus</keyword>
<feature type="region of interest" description="Disordered" evidence="9">
    <location>
        <begin position="200"/>
        <end position="222"/>
    </location>
</feature>
<comment type="similarity">
    <text evidence="3">Belongs to the EFG1 family.</text>
</comment>
<reference evidence="11" key="1">
    <citation type="journal article" date="2018" name="Proc. Natl. Acad. Sci. U.S.A.">
        <title>Linking secondary metabolites to gene clusters through genome sequencing of six diverse Aspergillus species.</title>
        <authorList>
            <person name="Kaerboelling I."/>
            <person name="Vesth T.C."/>
            <person name="Frisvad J.C."/>
            <person name="Nybo J.L."/>
            <person name="Theobald S."/>
            <person name="Kuo A."/>
            <person name="Bowyer P."/>
            <person name="Matsuda Y."/>
            <person name="Mondo S."/>
            <person name="Lyhne E.K."/>
            <person name="Kogle M.E."/>
            <person name="Clum A."/>
            <person name="Lipzen A."/>
            <person name="Salamov A."/>
            <person name="Ngan C.Y."/>
            <person name="Daum C."/>
            <person name="Chiniquy J."/>
            <person name="Barry K."/>
            <person name="LaButti K."/>
            <person name="Haridas S."/>
            <person name="Simmons B.A."/>
            <person name="Magnuson J.K."/>
            <person name="Mortensen U.H."/>
            <person name="Larsen T.O."/>
            <person name="Grigoriev I.V."/>
            <person name="Baker S.E."/>
            <person name="Andersen M.R."/>
        </authorList>
    </citation>
    <scope>NUCLEOTIDE SEQUENCE [LARGE SCALE GENOMIC DNA]</scope>
    <source>
        <strain evidence="11">IBT 16806</strain>
    </source>
</reference>
<feature type="compositionally biased region" description="Acidic residues" evidence="9">
    <location>
        <begin position="323"/>
        <end position="337"/>
    </location>
</feature>
<keyword evidence="6" id="KW-0698">rRNA processing</keyword>
<dbReference type="STRING" id="1392255.A0A2I1CKQ2"/>
<evidence type="ECO:0000313" key="10">
    <source>
        <dbReference type="EMBL" id="PKX98202.1"/>
    </source>
</evidence>
<dbReference type="PANTHER" id="PTHR33911">
    <property type="entry name" value="RRNA-PROCESSING PROTEIN EFG1"/>
    <property type="match status" value="1"/>
</dbReference>
<evidence type="ECO:0000256" key="3">
    <source>
        <dbReference type="ARBA" id="ARBA00006916"/>
    </source>
</evidence>
<dbReference type="PANTHER" id="PTHR33911:SF1">
    <property type="entry name" value="RRNA-PROCESSING PROTEIN EFG1"/>
    <property type="match status" value="1"/>
</dbReference>
<evidence type="ECO:0000256" key="4">
    <source>
        <dbReference type="ARBA" id="ARBA00018689"/>
    </source>
</evidence>
<dbReference type="VEuPathDB" id="FungiDB:P174DRAFT_455954"/>
<feature type="compositionally biased region" description="Basic and acidic residues" evidence="9">
    <location>
        <begin position="1"/>
        <end position="12"/>
    </location>
</feature>
<dbReference type="GO" id="GO:0005730">
    <property type="term" value="C:nucleolus"/>
    <property type="evidence" value="ECO:0007669"/>
    <property type="project" value="UniProtKB-SubCell"/>
</dbReference>
<evidence type="ECO:0000256" key="1">
    <source>
        <dbReference type="ARBA" id="ARBA00002773"/>
    </source>
</evidence>
<sequence length="337" mass="38908">MPREYSREKRSPFDSTTTSKRKYHEGSEDSQPAKKKKIHPPKHEHNHPSVNELKKRIRDVKRLLNRVDLPADARIVQERALAGYEKDLEDELARRHRSQMIKKYHFVRFLGMRIRLQFDDDLELIWTIADRKAASKDLKRLLRREQEISNSDLDPAAKKEKIAALAGKIHAAQVNHNYTIYYPLTQKYVALYAEQKKKKKESTTQSEKPNEPEAEVVSKLIYDTTGERPPMWRVVEKCMEDGTLDLLREGKLDDGEGEKSSQVSEQKKSKKSADEDQPARNKPSKEKVSDKASGKSRKAEGKQDRKPNRSAAMEGAYWSANELNDDDNESDGGFFEE</sequence>
<comment type="caution">
    <text evidence="10">The sequence shown here is derived from an EMBL/GenBank/DDBJ whole genome shotgun (WGS) entry which is preliminary data.</text>
</comment>
<dbReference type="Pfam" id="PF10153">
    <property type="entry name" value="Efg1"/>
    <property type="match status" value="2"/>
</dbReference>
<evidence type="ECO:0000313" key="11">
    <source>
        <dbReference type="Proteomes" id="UP000234474"/>
    </source>
</evidence>
<keyword evidence="7" id="KW-0175">Coiled coil</keyword>